<sequence length="95" mass="10227">MMPWMDPRGISRDTASTAVKFCPAVVKTVETSRMLIMWPPQVVPRKRLPCPPPEKARNGAVNRTGRLVGEGFSIGPGISTVPRRAVAAASLSQVS</sequence>
<accession>A0ABP7BW28</accession>
<comment type="caution">
    <text evidence="1">The sequence shown here is derived from an EMBL/GenBank/DDBJ whole genome shotgun (WGS) entry which is preliminary data.</text>
</comment>
<keyword evidence="2" id="KW-1185">Reference proteome</keyword>
<gene>
    <name evidence="1" type="ORF">GCM10023081_04450</name>
</gene>
<reference evidence="2" key="1">
    <citation type="journal article" date="2019" name="Int. J. Syst. Evol. Microbiol.">
        <title>The Global Catalogue of Microorganisms (GCM) 10K type strain sequencing project: providing services to taxonomists for standard genome sequencing and annotation.</title>
        <authorList>
            <consortium name="The Broad Institute Genomics Platform"/>
            <consortium name="The Broad Institute Genome Sequencing Center for Infectious Disease"/>
            <person name="Wu L."/>
            <person name="Ma J."/>
        </authorList>
    </citation>
    <scope>NUCLEOTIDE SEQUENCE [LARGE SCALE GENOMIC DNA]</scope>
    <source>
        <strain evidence="2">JCM 30742</strain>
    </source>
</reference>
<organism evidence="1 2">
    <name type="scientific">Arthrobacter ginkgonis</name>
    <dbReference type="NCBI Taxonomy" id="1630594"/>
    <lineage>
        <taxon>Bacteria</taxon>
        <taxon>Bacillati</taxon>
        <taxon>Actinomycetota</taxon>
        <taxon>Actinomycetes</taxon>
        <taxon>Micrococcales</taxon>
        <taxon>Micrococcaceae</taxon>
        <taxon>Arthrobacter</taxon>
    </lineage>
</organism>
<evidence type="ECO:0000313" key="2">
    <source>
        <dbReference type="Proteomes" id="UP001500752"/>
    </source>
</evidence>
<proteinExistence type="predicted"/>
<name>A0ABP7BW28_9MICC</name>
<protein>
    <submittedName>
        <fullName evidence="1">Uncharacterized protein</fullName>
    </submittedName>
</protein>
<dbReference type="EMBL" id="BAABEO010000006">
    <property type="protein sequence ID" value="GAA3669100.1"/>
    <property type="molecule type" value="Genomic_DNA"/>
</dbReference>
<dbReference type="Proteomes" id="UP001500752">
    <property type="component" value="Unassembled WGS sequence"/>
</dbReference>
<evidence type="ECO:0000313" key="1">
    <source>
        <dbReference type="EMBL" id="GAA3669100.1"/>
    </source>
</evidence>